<evidence type="ECO:0000256" key="2">
    <source>
        <dbReference type="ARBA" id="ARBA00023043"/>
    </source>
</evidence>
<dbReference type="Gene3D" id="1.25.40.20">
    <property type="entry name" value="Ankyrin repeat-containing domain"/>
    <property type="match status" value="3"/>
</dbReference>
<feature type="repeat" description="ANK" evidence="3">
    <location>
        <begin position="306"/>
        <end position="338"/>
    </location>
</feature>
<evidence type="ECO:0000256" key="4">
    <source>
        <dbReference type="SAM" id="MobiDB-lite"/>
    </source>
</evidence>
<dbReference type="RefSeq" id="XP_009838438.1">
    <property type="nucleotide sequence ID" value="XM_009840136.1"/>
</dbReference>
<dbReference type="PROSITE" id="PS50088">
    <property type="entry name" value="ANK_REPEAT"/>
    <property type="match status" value="4"/>
</dbReference>
<dbReference type="PROSITE" id="PS50297">
    <property type="entry name" value="ANK_REP_REGION"/>
    <property type="match status" value="4"/>
</dbReference>
<dbReference type="Pfam" id="PF12796">
    <property type="entry name" value="Ank_2"/>
    <property type="match status" value="2"/>
</dbReference>
<dbReference type="Pfam" id="PF00023">
    <property type="entry name" value="Ank"/>
    <property type="match status" value="1"/>
</dbReference>
<keyword evidence="1" id="KW-0677">Repeat</keyword>
<name>W4FWU5_APHAT</name>
<dbReference type="PANTHER" id="PTHR24174">
    <property type="entry name" value="ANKYRIN REPEAT AND STERILE ALPHA MOTIF DOMAIN-CONTAINING PROTEIN 1"/>
    <property type="match status" value="1"/>
</dbReference>
<dbReference type="SMART" id="SM00248">
    <property type="entry name" value="ANK"/>
    <property type="match status" value="7"/>
</dbReference>
<proteinExistence type="predicted"/>
<accession>W4FWU5</accession>
<evidence type="ECO:0000256" key="1">
    <source>
        <dbReference type="ARBA" id="ARBA00022737"/>
    </source>
</evidence>
<feature type="repeat" description="ANK" evidence="3">
    <location>
        <begin position="273"/>
        <end position="305"/>
    </location>
</feature>
<dbReference type="InterPro" id="IPR036770">
    <property type="entry name" value="Ankyrin_rpt-contain_sf"/>
</dbReference>
<organism evidence="5">
    <name type="scientific">Aphanomyces astaci</name>
    <name type="common">Crayfish plague agent</name>
    <dbReference type="NCBI Taxonomy" id="112090"/>
    <lineage>
        <taxon>Eukaryota</taxon>
        <taxon>Sar</taxon>
        <taxon>Stramenopiles</taxon>
        <taxon>Oomycota</taxon>
        <taxon>Saprolegniomycetes</taxon>
        <taxon>Saprolegniales</taxon>
        <taxon>Verrucalvaceae</taxon>
        <taxon>Aphanomyces</taxon>
    </lineage>
</organism>
<dbReference type="InterPro" id="IPR002110">
    <property type="entry name" value="Ankyrin_rpt"/>
</dbReference>
<dbReference type="InterPro" id="IPR033635">
    <property type="entry name" value="ANKS1/Caskin"/>
</dbReference>
<keyword evidence="2 3" id="KW-0040">ANK repeat</keyword>
<sequence length="595" mass="64716">MDEEGTAPQARRAPTSGGGDESTMFIFHAGYPGDVTGDVPIPSTTLPPGSDVDMVDEDNDAAASAQQDADAAMNMPVRKKIRLSFMPDETCGSGNSTDDEKDMQQQLQLRLFGLLRTGESKHFAALFTQQPAKTRHTLLSVKDEIGFTLLMNAVKYSNLDACRLLVAHHVDVNELNDKKCSALFLAAQKGMVPITECLLDGGASSEYRSAALVPAAHFGHIDVVNLLLARGADANYANQKGTTPLMRAAQEGQAAVVSALLGKDADSNAANMEGMTALMLASQRGHADIAEILISAGALVDKQTRQGSTALLLAAKRGHAGAITMLLTAGADMFLKDERDKTALDNAARRGNDELIRILTIENQQALMKMRLRKLRSLELVKMYTLYLSGRATLAPRRVPHLVPGSLELPSSPDVYMAFGGGTSVASTTTSSTTLTPNQSYLVRSFTLPKPLFRLIVHFLPLCRMWTIQLRNLTHHLHVDPSHVVHKGIHIMDEVLYDVKRDLPHLDAVTGVGQLVLLRDSPTYQQVLTTWLHAAGDVPVPAGLLDDLRQHGDLQGVLLRYPDVDAIEFGVPVASKVLATLQWLLVWDEERRRHS</sequence>
<dbReference type="OrthoDB" id="10264606at2759"/>
<evidence type="ECO:0000256" key="3">
    <source>
        <dbReference type="PROSITE-ProRule" id="PRU00023"/>
    </source>
</evidence>
<evidence type="ECO:0000313" key="5">
    <source>
        <dbReference type="EMBL" id="ETV71995.1"/>
    </source>
</evidence>
<gene>
    <name evidence="5" type="ORF">H257_12806</name>
</gene>
<dbReference type="GeneID" id="20814802"/>
<reference evidence="5" key="1">
    <citation type="submission" date="2013-12" db="EMBL/GenBank/DDBJ databases">
        <title>The Genome Sequence of Aphanomyces astaci APO3.</title>
        <authorList>
            <consortium name="The Broad Institute Genomics Platform"/>
            <person name="Russ C."/>
            <person name="Tyler B."/>
            <person name="van West P."/>
            <person name="Dieguez-Uribeondo J."/>
            <person name="Young S.K."/>
            <person name="Zeng Q."/>
            <person name="Gargeya S."/>
            <person name="Fitzgerald M."/>
            <person name="Abouelleil A."/>
            <person name="Alvarado L."/>
            <person name="Chapman S.B."/>
            <person name="Gainer-Dewar J."/>
            <person name="Goldberg J."/>
            <person name="Griggs A."/>
            <person name="Gujja S."/>
            <person name="Hansen M."/>
            <person name="Howarth C."/>
            <person name="Imamovic A."/>
            <person name="Ireland A."/>
            <person name="Larimer J."/>
            <person name="McCowan C."/>
            <person name="Murphy C."/>
            <person name="Pearson M."/>
            <person name="Poon T.W."/>
            <person name="Priest M."/>
            <person name="Roberts A."/>
            <person name="Saif S."/>
            <person name="Shea T."/>
            <person name="Sykes S."/>
            <person name="Wortman J."/>
            <person name="Nusbaum C."/>
            <person name="Birren B."/>
        </authorList>
    </citation>
    <scope>NUCLEOTIDE SEQUENCE [LARGE SCALE GENOMIC DNA]</scope>
    <source>
        <strain evidence="5">APO3</strain>
    </source>
</reference>
<protein>
    <submittedName>
        <fullName evidence="5">Uncharacterized protein</fullName>
    </submittedName>
</protein>
<dbReference type="STRING" id="112090.W4FWU5"/>
<dbReference type="EMBL" id="KI913156">
    <property type="protein sequence ID" value="ETV71995.1"/>
    <property type="molecule type" value="Genomic_DNA"/>
</dbReference>
<dbReference type="SUPFAM" id="SSF48403">
    <property type="entry name" value="Ankyrin repeat"/>
    <property type="match status" value="1"/>
</dbReference>
<dbReference type="VEuPathDB" id="FungiDB:H257_12806"/>
<feature type="region of interest" description="Disordered" evidence="4">
    <location>
        <begin position="1"/>
        <end position="23"/>
    </location>
</feature>
<dbReference type="PANTHER" id="PTHR24174:SF16">
    <property type="entry name" value="CASKIN-2"/>
    <property type="match status" value="1"/>
</dbReference>
<dbReference type="AlphaFoldDB" id="W4FWU5"/>
<feature type="repeat" description="ANK" evidence="3">
    <location>
        <begin position="240"/>
        <end position="272"/>
    </location>
</feature>
<feature type="repeat" description="ANK" evidence="3">
    <location>
        <begin position="207"/>
        <end position="239"/>
    </location>
</feature>